<evidence type="ECO:0000313" key="2">
    <source>
        <dbReference type="EMBL" id="BAN24560.1"/>
    </source>
</evidence>
<reference evidence="2 3" key="1">
    <citation type="journal article" date="2013" name="Genome Announc.">
        <title>Complete Genome Sequence of Burkholderia sp. Strain RPE64, Bacterial Symbiont of the Bean Bug Riptortus pedestris.</title>
        <authorList>
            <person name="Shibata T.F."/>
            <person name="Maeda T."/>
            <person name="Nikoh N."/>
            <person name="Yamaguchi K."/>
            <person name="Oshima K."/>
            <person name="Hattori M."/>
            <person name="Nishiyama T."/>
            <person name="Hasebe M."/>
            <person name="Fukatsu T."/>
            <person name="Kikuchi Y."/>
            <person name="Shigenobu S."/>
        </authorList>
    </citation>
    <scope>NUCLEOTIDE SEQUENCE [LARGE SCALE GENOMIC DNA]</scope>
</reference>
<sequence>MSSHGCDVKAGSLGPAEAASLESRERRQPQSGTPCAPPAVI</sequence>
<evidence type="ECO:0000256" key="1">
    <source>
        <dbReference type="SAM" id="MobiDB-lite"/>
    </source>
</evidence>
<accession>R4WU92</accession>
<dbReference type="Proteomes" id="UP000013966">
    <property type="component" value="Chromosome 1"/>
</dbReference>
<name>R4WU92_9BURK</name>
<dbReference type="STRING" id="758793.BRPE64_ACDS28060"/>
<evidence type="ECO:0000313" key="3">
    <source>
        <dbReference type="Proteomes" id="UP000013966"/>
    </source>
</evidence>
<gene>
    <name evidence="2" type="ORF">BRPE64_ACDS28060</name>
</gene>
<keyword evidence="3" id="KW-1185">Reference proteome</keyword>
<dbReference type="PATRIC" id="fig|758793.3.peg.2814"/>
<proteinExistence type="predicted"/>
<reference evidence="2 3" key="2">
    <citation type="journal article" date="2018" name="Int. J. Syst. Evol. Microbiol.">
        <title>Burkholderia insecticola sp. nov., a gut symbiotic bacterium of the bean bug Riptortus pedestris.</title>
        <authorList>
            <person name="Takeshita K."/>
            <person name="Tamaki H."/>
            <person name="Ohbayashi T."/>
            <person name="Meng X.-Y."/>
            <person name="Sone T."/>
            <person name="Mitani Y."/>
            <person name="Peeters C."/>
            <person name="Kikuchi Y."/>
            <person name="Vandamme P."/>
        </authorList>
    </citation>
    <scope>NUCLEOTIDE SEQUENCE [LARGE SCALE GENOMIC DNA]</scope>
    <source>
        <strain evidence="2">RPE64</strain>
    </source>
</reference>
<feature type="region of interest" description="Disordered" evidence="1">
    <location>
        <begin position="1"/>
        <end position="41"/>
    </location>
</feature>
<protein>
    <submittedName>
        <fullName evidence="2">Uncharacterized protein</fullName>
    </submittedName>
</protein>
<dbReference type="AlphaFoldDB" id="R4WU92"/>
<dbReference type="EMBL" id="AP013058">
    <property type="protein sequence ID" value="BAN24560.1"/>
    <property type="molecule type" value="Genomic_DNA"/>
</dbReference>
<dbReference type="HOGENOM" id="CLU_3266872_0_0_4"/>
<organism evidence="2 3">
    <name type="scientific">Caballeronia insecticola</name>
    <dbReference type="NCBI Taxonomy" id="758793"/>
    <lineage>
        <taxon>Bacteria</taxon>
        <taxon>Pseudomonadati</taxon>
        <taxon>Pseudomonadota</taxon>
        <taxon>Betaproteobacteria</taxon>
        <taxon>Burkholderiales</taxon>
        <taxon>Burkholderiaceae</taxon>
        <taxon>Caballeronia</taxon>
    </lineage>
</organism>
<dbReference type="KEGG" id="buo:BRPE64_ACDS28060"/>